<comment type="subcellular location">
    <subcellularLocation>
        <location evidence="1">Membrane</location>
        <topology evidence="1">Multi-pass membrane protein</topology>
    </subcellularLocation>
</comment>
<evidence type="ECO:0000256" key="8">
    <source>
        <dbReference type="ARBA" id="ARBA00023136"/>
    </source>
</evidence>
<evidence type="ECO:0000256" key="4">
    <source>
        <dbReference type="ARBA" id="ARBA00022676"/>
    </source>
</evidence>
<reference evidence="10" key="2">
    <citation type="submission" date="2020-09" db="EMBL/GenBank/DDBJ databases">
        <authorList>
            <person name="Sun Q."/>
            <person name="Zhou Y."/>
        </authorList>
    </citation>
    <scope>NUCLEOTIDE SEQUENCE</scope>
    <source>
        <strain evidence="10">CGMCC 1.15343</strain>
    </source>
</reference>
<evidence type="ECO:0000256" key="3">
    <source>
        <dbReference type="ARBA" id="ARBA00004991"/>
    </source>
</evidence>
<keyword evidence="11" id="KW-1185">Reference proteome</keyword>
<evidence type="ECO:0000256" key="6">
    <source>
        <dbReference type="ARBA" id="ARBA00022692"/>
    </source>
</evidence>
<evidence type="ECO:0008006" key="12">
    <source>
        <dbReference type="Google" id="ProtNLM"/>
    </source>
</evidence>
<name>A0A916X869_9SPHI</name>
<dbReference type="InterPro" id="IPR025993">
    <property type="entry name" value="Ceramide_glucosylTrfase"/>
</dbReference>
<dbReference type="AlphaFoldDB" id="A0A916X869"/>
<evidence type="ECO:0000256" key="9">
    <source>
        <dbReference type="SAM" id="Phobius"/>
    </source>
</evidence>
<evidence type="ECO:0000256" key="2">
    <source>
        <dbReference type="ARBA" id="ARBA00004760"/>
    </source>
</evidence>
<keyword evidence="5" id="KW-0808">Transferase</keyword>
<evidence type="ECO:0000313" key="11">
    <source>
        <dbReference type="Proteomes" id="UP000651668"/>
    </source>
</evidence>
<keyword evidence="6 9" id="KW-0812">Transmembrane</keyword>
<keyword evidence="4" id="KW-0328">Glycosyltransferase</keyword>
<evidence type="ECO:0000313" key="10">
    <source>
        <dbReference type="EMBL" id="GGC53917.1"/>
    </source>
</evidence>
<sequence>MRLSYVLPIKWDAGQDIDELTGYLESISAHVELLIIDGSAAANFKRHHEAWAHFGKHIPPAASFTFINGKVNGVMTGFRTAQHDKVVIADDDIRYTVAQLEHMTQLLDEAHLIVPQNYFAPNPWHAQWDTARTLLNRALHHDYPGTLALQRDFINALGGYDGDVLFENLELMRTIQAGGGKVLYKPDMFVERLPPTAKHFWSQRVRQAYDDYAQPTKLVIFFLLMPALIAAGFVSALLPLLLLGSSIGIAEVGRRRHGGAKHFPLTASFYAPCWILERGICTWLALFAKLLNGGVRYNGKILSVAANPIWKLRSKINARQLANSVSI</sequence>
<reference evidence="10" key="1">
    <citation type="journal article" date="2014" name="Int. J. Syst. Evol. Microbiol.">
        <title>Complete genome sequence of Corynebacterium casei LMG S-19264T (=DSM 44701T), isolated from a smear-ripened cheese.</title>
        <authorList>
            <consortium name="US DOE Joint Genome Institute (JGI-PGF)"/>
            <person name="Walter F."/>
            <person name="Albersmeier A."/>
            <person name="Kalinowski J."/>
            <person name="Ruckert C."/>
        </authorList>
    </citation>
    <scope>NUCLEOTIDE SEQUENCE</scope>
    <source>
        <strain evidence="10">CGMCC 1.15343</strain>
    </source>
</reference>
<dbReference type="Gene3D" id="3.90.550.10">
    <property type="entry name" value="Spore Coat Polysaccharide Biosynthesis Protein SpsA, Chain A"/>
    <property type="match status" value="1"/>
</dbReference>
<feature type="transmembrane region" description="Helical" evidence="9">
    <location>
        <begin position="218"/>
        <end position="249"/>
    </location>
</feature>
<keyword evidence="8 9" id="KW-0472">Membrane</keyword>
<gene>
    <name evidence="10" type="ORF">GCM10011387_04370</name>
</gene>
<dbReference type="EMBL" id="BMIL01000001">
    <property type="protein sequence ID" value="GGC53917.1"/>
    <property type="molecule type" value="Genomic_DNA"/>
</dbReference>
<dbReference type="SUPFAM" id="SSF53448">
    <property type="entry name" value="Nucleotide-diphospho-sugar transferases"/>
    <property type="match status" value="1"/>
</dbReference>
<keyword evidence="7 9" id="KW-1133">Transmembrane helix</keyword>
<protein>
    <recommendedName>
        <fullName evidence="12">Glycosyltransferase like family 2</fullName>
    </recommendedName>
</protein>
<evidence type="ECO:0000256" key="5">
    <source>
        <dbReference type="ARBA" id="ARBA00022679"/>
    </source>
</evidence>
<dbReference type="GO" id="GO:0016757">
    <property type="term" value="F:glycosyltransferase activity"/>
    <property type="evidence" value="ECO:0007669"/>
    <property type="project" value="UniProtKB-KW"/>
</dbReference>
<evidence type="ECO:0000256" key="7">
    <source>
        <dbReference type="ARBA" id="ARBA00022989"/>
    </source>
</evidence>
<dbReference type="GO" id="GO:0016020">
    <property type="term" value="C:membrane"/>
    <property type="evidence" value="ECO:0007669"/>
    <property type="project" value="UniProtKB-SubCell"/>
</dbReference>
<dbReference type="Pfam" id="PF13506">
    <property type="entry name" value="Glyco_transf_21"/>
    <property type="match status" value="1"/>
</dbReference>
<dbReference type="Proteomes" id="UP000651668">
    <property type="component" value="Unassembled WGS sequence"/>
</dbReference>
<proteinExistence type="predicted"/>
<accession>A0A916X869</accession>
<organism evidence="10 11">
    <name type="scientific">Pedobacter quisquiliarum</name>
    <dbReference type="NCBI Taxonomy" id="1834438"/>
    <lineage>
        <taxon>Bacteria</taxon>
        <taxon>Pseudomonadati</taxon>
        <taxon>Bacteroidota</taxon>
        <taxon>Sphingobacteriia</taxon>
        <taxon>Sphingobacteriales</taxon>
        <taxon>Sphingobacteriaceae</taxon>
        <taxon>Pedobacter</taxon>
    </lineage>
</organism>
<evidence type="ECO:0000256" key="1">
    <source>
        <dbReference type="ARBA" id="ARBA00004141"/>
    </source>
</evidence>
<comment type="caution">
    <text evidence="10">The sequence shown here is derived from an EMBL/GenBank/DDBJ whole genome shotgun (WGS) entry which is preliminary data.</text>
</comment>
<dbReference type="RefSeq" id="WP_188625183.1">
    <property type="nucleotide sequence ID" value="NZ_BMIL01000001.1"/>
</dbReference>
<comment type="pathway">
    <text evidence="3">Sphingolipid metabolism.</text>
</comment>
<comment type="pathway">
    <text evidence="2">Lipid metabolism; sphingolipid metabolism.</text>
</comment>
<dbReference type="InterPro" id="IPR029044">
    <property type="entry name" value="Nucleotide-diphossugar_trans"/>
</dbReference>